<reference evidence="2" key="1">
    <citation type="journal article" date="2022" name="bioRxiv">
        <title>Sequencing and chromosome-scale assembly of the giantPleurodeles waltlgenome.</title>
        <authorList>
            <person name="Brown T."/>
            <person name="Elewa A."/>
            <person name="Iarovenko S."/>
            <person name="Subramanian E."/>
            <person name="Araus A.J."/>
            <person name="Petzold A."/>
            <person name="Susuki M."/>
            <person name="Suzuki K.-i.T."/>
            <person name="Hayashi T."/>
            <person name="Toyoda A."/>
            <person name="Oliveira C."/>
            <person name="Osipova E."/>
            <person name="Leigh N.D."/>
            <person name="Simon A."/>
            <person name="Yun M.H."/>
        </authorList>
    </citation>
    <scope>NUCLEOTIDE SEQUENCE</scope>
    <source>
        <strain evidence="2">20211129_DDA</strain>
        <tissue evidence="2">Liver</tissue>
    </source>
</reference>
<feature type="compositionally biased region" description="Basic and acidic residues" evidence="1">
    <location>
        <begin position="82"/>
        <end position="92"/>
    </location>
</feature>
<gene>
    <name evidence="2" type="ORF">NDU88_004748</name>
</gene>
<feature type="compositionally biased region" description="Basic and acidic residues" evidence="1">
    <location>
        <begin position="55"/>
        <end position="75"/>
    </location>
</feature>
<dbReference type="AlphaFoldDB" id="A0AAV7WVN5"/>
<comment type="caution">
    <text evidence="2">The sequence shown here is derived from an EMBL/GenBank/DDBJ whole genome shotgun (WGS) entry which is preliminary data.</text>
</comment>
<sequence>MPPPLPQGNECGKQINMHRGGVPTLLEKEEDVAGEKEAKGNVNTEEDVDANTVEEQDRERQSGETRRRRDGREPETAWTKESCTEKERRAEEEQANVEKSGRYGGACHTPGGTWLNQLHDRLRGHLGPVLKWVGKKGGEEAKGPKHAGLGHEG</sequence>
<evidence type="ECO:0000256" key="1">
    <source>
        <dbReference type="SAM" id="MobiDB-lite"/>
    </source>
</evidence>
<organism evidence="2 3">
    <name type="scientific">Pleurodeles waltl</name>
    <name type="common">Iberian ribbed newt</name>
    <dbReference type="NCBI Taxonomy" id="8319"/>
    <lineage>
        <taxon>Eukaryota</taxon>
        <taxon>Metazoa</taxon>
        <taxon>Chordata</taxon>
        <taxon>Craniata</taxon>
        <taxon>Vertebrata</taxon>
        <taxon>Euteleostomi</taxon>
        <taxon>Amphibia</taxon>
        <taxon>Batrachia</taxon>
        <taxon>Caudata</taxon>
        <taxon>Salamandroidea</taxon>
        <taxon>Salamandridae</taxon>
        <taxon>Pleurodelinae</taxon>
        <taxon>Pleurodeles</taxon>
    </lineage>
</organism>
<feature type="region of interest" description="Disordered" evidence="1">
    <location>
        <begin position="1"/>
        <end position="110"/>
    </location>
</feature>
<feature type="compositionally biased region" description="Acidic residues" evidence="1">
    <location>
        <begin position="44"/>
        <end position="54"/>
    </location>
</feature>
<protein>
    <submittedName>
        <fullName evidence="2">Uncharacterized protein</fullName>
    </submittedName>
</protein>
<accession>A0AAV7WVN5</accession>
<proteinExistence type="predicted"/>
<dbReference type="EMBL" id="JANPWB010000001">
    <property type="protein sequence ID" value="KAJ1217153.1"/>
    <property type="molecule type" value="Genomic_DNA"/>
</dbReference>
<keyword evidence="3" id="KW-1185">Reference proteome</keyword>
<evidence type="ECO:0000313" key="2">
    <source>
        <dbReference type="EMBL" id="KAJ1217153.1"/>
    </source>
</evidence>
<name>A0AAV7WVN5_PLEWA</name>
<dbReference type="Proteomes" id="UP001066276">
    <property type="component" value="Chromosome 1_1"/>
</dbReference>
<evidence type="ECO:0000313" key="3">
    <source>
        <dbReference type="Proteomes" id="UP001066276"/>
    </source>
</evidence>